<dbReference type="EMBL" id="FZNT01000011">
    <property type="protein sequence ID" value="SNR75996.1"/>
    <property type="molecule type" value="Genomic_DNA"/>
</dbReference>
<dbReference type="OrthoDB" id="977218at2"/>
<dbReference type="RefSeq" id="WP_089382803.1">
    <property type="nucleotide sequence ID" value="NZ_FZNT01000011.1"/>
</dbReference>
<evidence type="ECO:0000313" key="2">
    <source>
        <dbReference type="Proteomes" id="UP000198384"/>
    </source>
</evidence>
<reference evidence="1 2" key="1">
    <citation type="submission" date="2017-06" db="EMBL/GenBank/DDBJ databases">
        <authorList>
            <person name="Kim H.J."/>
            <person name="Triplett B.A."/>
        </authorList>
    </citation>
    <scope>NUCLEOTIDE SEQUENCE [LARGE SCALE GENOMIC DNA]</scope>
    <source>
        <strain evidence="1 2">DSM 29150</strain>
    </source>
</reference>
<dbReference type="SUPFAM" id="SSF53756">
    <property type="entry name" value="UDP-Glycosyltransferase/glycogen phosphorylase"/>
    <property type="match status" value="1"/>
</dbReference>
<protein>
    <submittedName>
        <fullName evidence="1">Uncharacterized protein</fullName>
    </submittedName>
</protein>
<dbReference type="Proteomes" id="UP000198384">
    <property type="component" value="Unassembled WGS sequence"/>
</dbReference>
<organism evidence="1 2">
    <name type="scientific">Lutibacter agarilyticus</name>
    <dbReference type="NCBI Taxonomy" id="1109740"/>
    <lineage>
        <taxon>Bacteria</taxon>
        <taxon>Pseudomonadati</taxon>
        <taxon>Bacteroidota</taxon>
        <taxon>Flavobacteriia</taxon>
        <taxon>Flavobacteriales</taxon>
        <taxon>Flavobacteriaceae</taxon>
        <taxon>Lutibacter</taxon>
    </lineage>
</organism>
<sequence length="413" mass="47455">MKKILIISESIDVEDSSASKVNIALIQNLKKLEYQITVLHYTRKNIQLGNGIECVAIPEIKLSLNYLLSRTQRIFQRVTKTNISKRLENIFGHSFTFFNDSKSISNAVKKYYVDEQLVITLSKGASFRSHHAILSVSKLHNIWLAYVHDPYPFHYYPRPYDWLEAGAKFKENFFREVSGKAEYSGFPSQLLKEWMGSYFPDFLKTGVIIPHQSINIKCEQIELPPFFDKNKFNILHAGNLMNTRPIGGLIEGFKNFVAENPECKEEVQLNLIGDSSYFKKEIDEAIKLGLPIYSSKGYIPFHITNTIQQNTEVSLIIESDASISPFLPGKFPYCVVVNKPIVQLGPEISEVKRLLGDEYPYTANVNDSVKIEEIFSKLYWLWKKKGVLSLNRKDLEEYVGIQFLESQLKKILS</sequence>
<dbReference type="AlphaFoldDB" id="A0A238YXK6"/>
<proteinExistence type="predicted"/>
<evidence type="ECO:0000313" key="1">
    <source>
        <dbReference type="EMBL" id="SNR75996.1"/>
    </source>
</evidence>
<name>A0A238YXK6_9FLAO</name>
<gene>
    <name evidence="1" type="ORF">SAMN06265371_11198</name>
</gene>
<keyword evidence="2" id="KW-1185">Reference proteome</keyword>
<accession>A0A238YXK6</accession>